<reference evidence="1 2" key="1">
    <citation type="journal article" date="1979" name="Int. J. Syst. Evol. Microbiol.">
        <title>Bacillus globisporus subsp. marinus subsp. nov.</title>
        <authorList>
            <person name="Liu H."/>
        </authorList>
    </citation>
    <scope>NUCLEOTIDE SEQUENCE [LARGE SCALE GENOMIC DNA]</scope>
    <source>
        <strain evidence="1 2">DSM 1297</strain>
    </source>
</reference>
<comment type="caution">
    <text evidence="1">The sequence shown here is derived from an EMBL/GenBank/DDBJ whole genome shotgun (WGS) entry which is preliminary data.</text>
</comment>
<gene>
    <name evidence="1" type="ORF">AB1471_08895</name>
</gene>
<name>A0ABV3Q3L6_9BACL</name>
<organism evidence="1 2">
    <name type="scientific">Jeotgalibacillus marinus</name>
    <dbReference type="NCBI Taxonomy" id="86667"/>
    <lineage>
        <taxon>Bacteria</taxon>
        <taxon>Bacillati</taxon>
        <taxon>Bacillota</taxon>
        <taxon>Bacilli</taxon>
        <taxon>Bacillales</taxon>
        <taxon>Caryophanaceae</taxon>
        <taxon>Jeotgalibacillus</taxon>
    </lineage>
</organism>
<sequence length="179" mass="21063">MNEKNKWYNVLEAEKETKIPDATIRRYIRNHGHHLNIRKRGKSYLIAHDSLSIINKIRELYDDGKQLHDVEDTLRMMNVPMNMTVDDGEKGVTVTVSETLIQLQKGITEANKYMAEQMEFNQSLLEAIKKQQDYIDTRMKERDQNLMQSLKESTEARKEIASASEEKKGSIWSRMFNRR</sequence>
<evidence type="ECO:0000313" key="2">
    <source>
        <dbReference type="Proteomes" id="UP001556040"/>
    </source>
</evidence>
<accession>A0ABV3Q3L6</accession>
<dbReference type="Proteomes" id="UP001556040">
    <property type="component" value="Unassembled WGS sequence"/>
</dbReference>
<keyword evidence="2" id="KW-1185">Reference proteome</keyword>
<evidence type="ECO:0000313" key="1">
    <source>
        <dbReference type="EMBL" id="MEW9501917.1"/>
    </source>
</evidence>
<dbReference type="EMBL" id="JBFMIA010000006">
    <property type="protein sequence ID" value="MEW9501917.1"/>
    <property type="molecule type" value="Genomic_DNA"/>
</dbReference>
<protein>
    <submittedName>
        <fullName evidence="1">DUF3967 domain-containing protein</fullName>
    </submittedName>
</protein>
<proteinExistence type="predicted"/>
<dbReference type="RefSeq" id="WP_367779406.1">
    <property type="nucleotide sequence ID" value="NZ_JBFMIA010000006.1"/>
</dbReference>